<dbReference type="WBParaSite" id="SSLN_0000129301-mRNA-1">
    <property type="protein sequence ID" value="SSLN_0000129301-mRNA-1"/>
    <property type="gene ID" value="SSLN_0000129301"/>
</dbReference>
<feature type="region of interest" description="Disordered" evidence="1">
    <location>
        <begin position="129"/>
        <end position="155"/>
    </location>
</feature>
<evidence type="ECO:0000313" key="3">
    <source>
        <dbReference type="Proteomes" id="UP000275846"/>
    </source>
</evidence>
<reference evidence="4" key="1">
    <citation type="submission" date="2016-06" db="UniProtKB">
        <authorList>
            <consortium name="WormBaseParasite"/>
        </authorList>
    </citation>
    <scope>IDENTIFICATION</scope>
</reference>
<dbReference type="AlphaFoldDB" id="A0A183SAJ6"/>
<keyword evidence="3" id="KW-1185">Reference proteome</keyword>
<accession>A0A183SAJ6</accession>
<evidence type="ECO:0000313" key="4">
    <source>
        <dbReference type="WBParaSite" id="SSLN_0000129301-mRNA-1"/>
    </source>
</evidence>
<dbReference type="STRING" id="70667.A0A183SAJ6"/>
<name>A0A183SAJ6_SCHSO</name>
<evidence type="ECO:0000313" key="2">
    <source>
        <dbReference type="EMBL" id="VDL87243.1"/>
    </source>
</evidence>
<dbReference type="Gene3D" id="3.30.40.10">
    <property type="entry name" value="Zinc/RING finger domain, C3HC4 (zinc finger)"/>
    <property type="match status" value="1"/>
</dbReference>
<dbReference type="InterPro" id="IPR013083">
    <property type="entry name" value="Znf_RING/FYVE/PHD"/>
</dbReference>
<gene>
    <name evidence="2" type="ORF">SSLN_LOCUS1244</name>
</gene>
<reference evidence="2 3" key="2">
    <citation type="submission" date="2018-11" db="EMBL/GenBank/DDBJ databases">
        <authorList>
            <consortium name="Pathogen Informatics"/>
        </authorList>
    </citation>
    <scope>NUCLEOTIDE SEQUENCE [LARGE SCALE GENOMIC DNA]</scope>
    <source>
        <strain evidence="2 3">NST_G2</strain>
    </source>
</reference>
<dbReference type="EMBL" id="UYSU01002031">
    <property type="protein sequence ID" value="VDL87243.1"/>
    <property type="molecule type" value="Genomic_DNA"/>
</dbReference>
<protein>
    <submittedName>
        <fullName evidence="2 4">Uncharacterized protein</fullName>
    </submittedName>
</protein>
<evidence type="ECO:0000256" key="1">
    <source>
        <dbReference type="SAM" id="MobiDB-lite"/>
    </source>
</evidence>
<proteinExistence type="predicted"/>
<sequence length="295" mass="32466">METDSTLNKKRPRWSFPVFSSPAPFCDLRRDNFVVQLLSDQGLEDAEMVHVDANGHWRAASKPAESDSSAAVSVKESISVISSNNPITAAVLPLRNGASTTSACRPVTSMEPNVSHFNDCVFLLDDDDDDQEGSSTLSEQPYGAHPTSSNDWRGPPLYTAVIDEQSGELNSATLGSAQKNFRVSIDMDFLVYKAKGFVDKHPFIAGYTSRTCAIATFFRHNRELQSPGGDPALPPRAPPLERHLVQTRCIVPLEPYRKGYATSSPSFRCCCCCQHLRDILCHTGIRKSVHAEEGY</sequence>
<organism evidence="4">
    <name type="scientific">Schistocephalus solidus</name>
    <name type="common">Tapeworm</name>
    <dbReference type="NCBI Taxonomy" id="70667"/>
    <lineage>
        <taxon>Eukaryota</taxon>
        <taxon>Metazoa</taxon>
        <taxon>Spiralia</taxon>
        <taxon>Lophotrochozoa</taxon>
        <taxon>Platyhelminthes</taxon>
        <taxon>Cestoda</taxon>
        <taxon>Eucestoda</taxon>
        <taxon>Diphyllobothriidea</taxon>
        <taxon>Diphyllobothriidae</taxon>
        <taxon>Schistocephalus</taxon>
    </lineage>
</organism>
<dbReference type="Proteomes" id="UP000275846">
    <property type="component" value="Unassembled WGS sequence"/>
</dbReference>